<feature type="compositionally biased region" description="Low complexity" evidence="21">
    <location>
        <begin position="647"/>
        <end position="658"/>
    </location>
</feature>
<dbReference type="SUPFAM" id="SSF82171">
    <property type="entry name" value="DPP6 N-terminal domain-like"/>
    <property type="match status" value="1"/>
</dbReference>
<evidence type="ECO:0000256" key="8">
    <source>
        <dbReference type="ARBA" id="ARBA00022816"/>
    </source>
</evidence>
<feature type="region of interest" description="Disordered" evidence="21">
    <location>
        <begin position="873"/>
        <end position="893"/>
    </location>
</feature>
<comment type="similarity">
    <text evidence="16">Belongs to the NUP153 family.</text>
</comment>
<feature type="region of interest" description="Disordered" evidence="21">
    <location>
        <begin position="1354"/>
        <end position="1381"/>
    </location>
</feature>
<evidence type="ECO:0000256" key="11">
    <source>
        <dbReference type="ARBA" id="ARBA00023010"/>
    </source>
</evidence>
<evidence type="ECO:0000313" key="23">
    <source>
        <dbReference type="EMBL" id="CAB9499361.1"/>
    </source>
</evidence>
<feature type="region of interest" description="Disordered" evidence="21">
    <location>
        <begin position="498"/>
        <end position="531"/>
    </location>
</feature>
<dbReference type="FunFam" id="4.10.1060.10:FF:000001">
    <property type="entry name" value="Nuclear pore complex protein Nup153"/>
    <property type="match status" value="2"/>
</dbReference>
<feature type="region of interest" description="Disordered" evidence="21">
    <location>
        <begin position="1505"/>
        <end position="1773"/>
    </location>
</feature>
<keyword evidence="14" id="KW-0472">Membrane</keyword>
<feature type="region of interest" description="Disordered" evidence="21">
    <location>
        <begin position="965"/>
        <end position="992"/>
    </location>
</feature>
<feature type="compositionally biased region" description="Acidic residues" evidence="21">
    <location>
        <begin position="873"/>
        <end position="889"/>
    </location>
</feature>
<feature type="region of interest" description="Disordered" evidence="21">
    <location>
        <begin position="1142"/>
        <end position="1189"/>
    </location>
</feature>
<comment type="subcellular location">
    <subcellularLocation>
        <location evidence="2">Nucleus membrane</location>
    </subcellularLocation>
    <subcellularLocation>
        <location evidence="3">Nucleus</location>
        <location evidence="3">Nuclear pore complex</location>
    </subcellularLocation>
</comment>
<evidence type="ECO:0000256" key="17">
    <source>
        <dbReference type="ARBA" id="ARBA00068609"/>
    </source>
</evidence>
<keyword evidence="11" id="KW-0811">Translocation</keyword>
<evidence type="ECO:0000256" key="18">
    <source>
        <dbReference type="ARBA" id="ARBA00078197"/>
    </source>
</evidence>
<feature type="compositionally biased region" description="Polar residues" evidence="21">
    <location>
        <begin position="676"/>
        <end position="687"/>
    </location>
</feature>
<dbReference type="GO" id="GO:0015031">
    <property type="term" value="P:protein transport"/>
    <property type="evidence" value="ECO:0007669"/>
    <property type="project" value="UniProtKB-KW"/>
</dbReference>
<feature type="compositionally biased region" description="Low complexity" evidence="21">
    <location>
        <begin position="1660"/>
        <end position="1684"/>
    </location>
</feature>
<feature type="compositionally biased region" description="Polar residues" evidence="21">
    <location>
        <begin position="1568"/>
        <end position="1577"/>
    </location>
</feature>
<keyword evidence="6" id="KW-0677">Repeat</keyword>
<dbReference type="InterPro" id="IPR001876">
    <property type="entry name" value="Znf_RanBP2"/>
</dbReference>
<evidence type="ECO:0000256" key="5">
    <source>
        <dbReference type="ARBA" id="ARBA00022723"/>
    </source>
</evidence>
<dbReference type="InterPro" id="IPR036443">
    <property type="entry name" value="Znf_RanBP2_sf"/>
</dbReference>
<evidence type="ECO:0000256" key="15">
    <source>
        <dbReference type="ARBA" id="ARBA00023242"/>
    </source>
</evidence>
<evidence type="ECO:0000256" key="16">
    <source>
        <dbReference type="ARBA" id="ARBA00060842"/>
    </source>
</evidence>
<keyword evidence="13" id="KW-0906">Nuclear pore complex</keyword>
<dbReference type="EMBL" id="CAICTM010000058">
    <property type="protein sequence ID" value="CAB9499361.1"/>
    <property type="molecule type" value="Genomic_DNA"/>
</dbReference>
<dbReference type="PROSITE" id="PS50199">
    <property type="entry name" value="ZF_RANBP2_2"/>
    <property type="match status" value="2"/>
</dbReference>
<evidence type="ECO:0000259" key="22">
    <source>
        <dbReference type="PROSITE" id="PS50199"/>
    </source>
</evidence>
<feature type="compositionally biased region" description="Low complexity" evidence="21">
    <location>
        <begin position="1598"/>
        <end position="1607"/>
    </location>
</feature>
<evidence type="ECO:0000256" key="21">
    <source>
        <dbReference type="SAM" id="MobiDB-lite"/>
    </source>
</evidence>
<evidence type="ECO:0000256" key="19">
    <source>
        <dbReference type="ARBA" id="ARBA00079437"/>
    </source>
</evidence>
<feature type="compositionally biased region" description="Acidic residues" evidence="21">
    <location>
        <begin position="965"/>
        <end position="976"/>
    </location>
</feature>
<dbReference type="Gene3D" id="2.130.10.10">
    <property type="entry name" value="YVTN repeat-like/Quinoprotein amine dehydrogenase"/>
    <property type="match status" value="1"/>
</dbReference>
<evidence type="ECO:0000313" key="24">
    <source>
        <dbReference type="Proteomes" id="UP001153069"/>
    </source>
</evidence>
<dbReference type="GO" id="GO:0003677">
    <property type="term" value="F:DNA binding"/>
    <property type="evidence" value="ECO:0007669"/>
    <property type="project" value="UniProtKB-KW"/>
</dbReference>
<organism evidence="23 24">
    <name type="scientific">Seminavis robusta</name>
    <dbReference type="NCBI Taxonomy" id="568900"/>
    <lineage>
        <taxon>Eukaryota</taxon>
        <taxon>Sar</taxon>
        <taxon>Stramenopiles</taxon>
        <taxon>Ochrophyta</taxon>
        <taxon>Bacillariophyta</taxon>
        <taxon>Bacillariophyceae</taxon>
        <taxon>Bacillariophycidae</taxon>
        <taxon>Naviculales</taxon>
        <taxon>Naviculaceae</taxon>
        <taxon>Seminavis</taxon>
    </lineage>
</organism>
<dbReference type="SUPFAM" id="SSF90209">
    <property type="entry name" value="Ran binding protein zinc finger-like"/>
    <property type="match status" value="2"/>
</dbReference>
<dbReference type="SMART" id="SM00320">
    <property type="entry name" value="WD40"/>
    <property type="match status" value="3"/>
</dbReference>
<evidence type="ECO:0000256" key="14">
    <source>
        <dbReference type="ARBA" id="ARBA00023136"/>
    </source>
</evidence>
<evidence type="ECO:0000256" key="13">
    <source>
        <dbReference type="ARBA" id="ARBA00023132"/>
    </source>
</evidence>
<evidence type="ECO:0000256" key="4">
    <source>
        <dbReference type="ARBA" id="ARBA00022448"/>
    </source>
</evidence>
<gene>
    <name evidence="23" type="ORF">SEMRO_59_G034140.1</name>
</gene>
<dbReference type="SMART" id="SM00547">
    <property type="entry name" value="ZnF_RBZ"/>
    <property type="match status" value="2"/>
</dbReference>
<feature type="compositionally biased region" description="Acidic residues" evidence="21">
    <location>
        <begin position="1354"/>
        <end position="1365"/>
    </location>
</feature>
<evidence type="ECO:0000256" key="20">
    <source>
        <dbReference type="PROSITE-ProRule" id="PRU00322"/>
    </source>
</evidence>
<feature type="domain" description="RanBP2-type" evidence="22">
    <location>
        <begin position="1005"/>
        <end position="1034"/>
    </location>
</feature>
<dbReference type="InterPro" id="IPR011992">
    <property type="entry name" value="EF-hand-dom_pair"/>
</dbReference>
<evidence type="ECO:0000256" key="3">
    <source>
        <dbReference type="ARBA" id="ARBA00004567"/>
    </source>
</evidence>
<sequence length="1866" mass="189997">MADFAEELRLKPLDAPLEGTSLLRRSIRPTCAGLKVLAVPAETVGIAYRVNGTALESLVLTGDSIQVQFSLDLSVPVVNIAASSDGRLVAVACIDGSLQCFNATQSGFSKRWSLSQVHDHVVDDVSQSPSASRANSAAAAGPVRSLSFAPQGYNLILVNNSDKQSTLKLFNAAESSPNDLLRQKLPADLQVASASWSGTNDALAIGDTSGVIHIYKISAGYALQPITTMPFLGEDDEGGWSCTHLDWFNNGGTLAAGYCRVIPEEDDDDEEDCSADHEAIFFLMDMDASSLQPTKSTEVGDVVAFFSVPKHGRHVYFTSDCTTQQAGVSFFVVASNVGSDIALLIKVGADEWEIYEFPDGSNPTTPTDDEDEFMYPMGVGTLTAPGTGQKCLLVAATDGSLSTSLFSHEQDANFFIMPSSAATVLPNAPVPEESSALSSETEPKLNDEPPAASSAASGGFAFGSPAPAPAFGSGFSFGGGTTANASFGAPAFGSPSTLGGTRSFGFGSPPPPAAPTTKESSPPAQTSGSVFGAAASGTSTFGASMSSGGGFAALAKSPSSGFGSKSETSGETFSGFGAAASTGSSVFGAGPTAPGGGSPYAPPSNNAFGGFGGPRTTFSRPNDDDDSASEASSKSDEDSEAEKEDTATNSASKATSTFGGLGAGTSFGSGSAMPSFGSSFAISSQPAGAQEKPSPFAAFGGSGTTFGSGAAFGAGSSVPAITPGTSFSFGAAKPANEQPSQFNIFGKKNDGPSHTLMAKPLFGSSPPTKTQQPTAPEPKSPRNNMAAPVATVEKDASPEGPVAKKAAGVFDSFDSHKQGSLPVSSFEDLIDELGEGFHGEEMDKQSKLIDPSGSGMLERSAFIKWYQALVENAGDDDDDESNDDSEIEEEKEKAHKAFMSLATKENGEDIVSFSQLEKLFSALGSTYCKEDHGVKLKKLVSEPGKLRLDEFVSFYIDWMFGDDDGSIAGSEEEGGDQEQPASGSAPAAVSPPKGTWGDAFKNVLDKNSWKCDVCMVQNNQDATQCMSCEAPRPGYENAAKKDDVSSSAAGSAIGAGGFTFGGGSAPAASGAISSGGFTFGAPAAGTSSSAGGGFTFGAPPSSASLGKESKPSTFGFTAQASAEASSSGGFTFGGVKVPSGSAAASSGFEFQPDKPTPSLHKEGSTTPSESIKHKSTNDQAKPIPPSLDNEHAKKAAGVFDSFDSHNQGSLPVSSFEDLIDELGEGFHGEEMDKQSKLIDPSGSGMLERSAFIKWYQALVENAGDDVDDESNDDSEIEEEKEKAHKAFMALATKENGEDIVSFSQLEKLFSALGSTYCKEDHGVKLKKLVSEPGKLRLDEFVSFYIDWMFGDDDGSIAGSEEEGGDQEQPASGSAPAAVSPPKGTWGDAFKNVLDKNSWKCDVCMVQNNQDATQCMSCEAPRPGYENAAKKDDASSSAAGSAIGAGGFTFGGGSAPAASGAISSGGFTFGAPAAGTSSSAGGGFSFGAPAPTTGFTFDAKATPGGSKGAGFTFGTTEVKTPDSQKSDSVSKAPTTKQGADKGSKPASSSGSSAFPPMSTKAPTPFGATATKTSSSVGSSAFPPMSSKAPTPFGAGGSGKVSSSAGSSAFPPMSTKAPTPFGASASPAPAQPASSFGSSAFPPMSSKAPTPFGAPATKAPTPFGASPAPAQPASSFGSSAFPPMSSKAPTPFGAPATKPASSGGSSAFPPMSAKVPTPFGAPATTKPASSSGSSAFPPMSSKAPTPFGASASKPASSGGSSAFPPMSAKAPTPFGAPATTKPAILLEQCLSPMSTKAHTLLELLPPPSQLVLLVGVLSHQCLPRRPHPLEQQHLPSQQLLLAAVLSRQCQPKLRHPLELLPHQASSSW</sequence>
<keyword evidence="5" id="KW-0479">Metal-binding</keyword>
<dbReference type="Gene3D" id="1.10.238.10">
    <property type="entry name" value="EF-hand"/>
    <property type="match status" value="2"/>
</dbReference>
<evidence type="ECO:0000256" key="9">
    <source>
        <dbReference type="ARBA" id="ARBA00022833"/>
    </source>
</evidence>
<feature type="compositionally biased region" description="Low complexity" evidence="21">
    <location>
        <begin position="449"/>
        <end position="458"/>
    </location>
</feature>
<comment type="cofactor">
    <cofactor evidence="1">
        <name>Zn(2+)</name>
        <dbReference type="ChEBI" id="CHEBI:29105"/>
    </cofactor>
</comment>
<keyword evidence="9" id="KW-0862">Zinc</keyword>
<keyword evidence="15" id="KW-0539">Nucleus</keyword>
<dbReference type="OrthoDB" id="49297at2759"/>
<dbReference type="GO" id="GO:0008270">
    <property type="term" value="F:zinc ion binding"/>
    <property type="evidence" value="ECO:0007669"/>
    <property type="project" value="UniProtKB-KW"/>
</dbReference>
<reference evidence="23" key="1">
    <citation type="submission" date="2020-06" db="EMBL/GenBank/DDBJ databases">
        <authorList>
            <consortium name="Plant Systems Biology data submission"/>
        </authorList>
    </citation>
    <scope>NUCLEOTIDE SEQUENCE</scope>
    <source>
        <strain evidence="23">D6</strain>
    </source>
</reference>
<feature type="compositionally biased region" description="Low complexity" evidence="21">
    <location>
        <begin position="980"/>
        <end position="992"/>
    </location>
</feature>
<dbReference type="GO" id="GO:0005643">
    <property type="term" value="C:nuclear pore"/>
    <property type="evidence" value="ECO:0007669"/>
    <property type="project" value="UniProtKB-SubCell"/>
</dbReference>
<proteinExistence type="inferred from homology"/>
<keyword evidence="4" id="KW-0813">Transport</keyword>
<evidence type="ECO:0000256" key="1">
    <source>
        <dbReference type="ARBA" id="ARBA00001947"/>
    </source>
</evidence>
<dbReference type="GO" id="GO:0051028">
    <property type="term" value="P:mRNA transport"/>
    <property type="evidence" value="ECO:0007669"/>
    <property type="project" value="UniProtKB-KW"/>
</dbReference>
<feature type="compositionally biased region" description="Low complexity" evidence="21">
    <location>
        <begin position="1697"/>
        <end position="1711"/>
    </location>
</feature>
<evidence type="ECO:0000256" key="6">
    <source>
        <dbReference type="ARBA" id="ARBA00022737"/>
    </source>
</evidence>
<dbReference type="PROSITE" id="PS01358">
    <property type="entry name" value="ZF_RANBP2_1"/>
    <property type="match status" value="2"/>
</dbReference>
<dbReference type="GO" id="GO:0031965">
    <property type="term" value="C:nuclear membrane"/>
    <property type="evidence" value="ECO:0007669"/>
    <property type="project" value="UniProtKB-SubCell"/>
</dbReference>
<evidence type="ECO:0000256" key="7">
    <source>
        <dbReference type="ARBA" id="ARBA00022771"/>
    </source>
</evidence>
<feature type="compositionally biased region" description="Low complexity" evidence="21">
    <location>
        <begin position="1369"/>
        <end position="1381"/>
    </location>
</feature>
<keyword evidence="24" id="KW-1185">Reference proteome</keyword>
<dbReference type="Proteomes" id="UP001153069">
    <property type="component" value="Unassembled WGS sequence"/>
</dbReference>
<dbReference type="Gene3D" id="4.10.1060.10">
    <property type="entry name" value="Zinc finger, RanBP2-type"/>
    <property type="match status" value="2"/>
</dbReference>
<feature type="compositionally biased region" description="Low complexity" evidence="21">
    <location>
        <begin position="515"/>
        <end position="524"/>
    </location>
</feature>
<feature type="compositionally biased region" description="Polar residues" evidence="21">
    <location>
        <begin position="765"/>
        <end position="774"/>
    </location>
</feature>
<feature type="compositionally biased region" description="Polar residues" evidence="21">
    <location>
        <begin position="1525"/>
        <end position="1536"/>
    </location>
</feature>
<feature type="region of interest" description="Disordered" evidence="21">
    <location>
        <begin position="426"/>
        <end position="458"/>
    </location>
</feature>
<evidence type="ECO:0000256" key="2">
    <source>
        <dbReference type="ARBA" id="ARBA00004126"/>
    </source>
</evidence>
<name>A0A9N8H3F4_9STRA</name>
<protein>
    <recommendedName>
        <fullName evidence="17">Nuclear pore complex protein Nup153</fullName>
    </recommendedName>
    <alternativeName>
        <fullName evidence="19">153 kDa nucleoporin</fullName>
    </alternativeName>
    <alternativeName>
        <fullName evidence="18">Nucleoporin Nup153</fullName>
    </alternativeName>
</protein>
<dbReference type="InterPro" id="IPR015943">
    <property type="entry name" value="WD40/YVTN_repeat-like_dom_sf"/>
</dbReference>
<feature type="compositionally biased region" description="Low complexity" evidence="21">
    <location>
        <begin position="1718"/>
        <end position="1766"/>
    </location>
</feature>
<accession>A0A9N8H3F4</accession>
<comment type="caution">
    <text evidence="23">The sequence shown here is derived from an EMBL/GenBank/DDBJ whole genome shotgun (WGS) entry which is preliminary data.</text>
</comment>
<keyword evidence="8" id="KW-0509">mRNA transport</keyword>
<keyword evidence="7 20" id="KW-0863">Zinc-finger</keyword>
<evidence type="ECO:0000256" key="10">
    <source>
        <dbReference type="ARBA" id="ARBA00022927"/>
    </source>
</evidence>
<evidence type="ECO:0000256" key="12">
    <source>
        <dbReference type="ARBA" id="ARBA00023125"/>
    </source>
</evidence>
<feature type="domain" description="RanBP2-type" evidence="22">
    <location>
        <begin position="1394"/>
        <end position="1423"/>
    </location>
</feature>
<keyword evidence="12" id="KW-0238">DNA-binding</keyword>
<dbReference type="InterPro" id="IPR001680">
    <property type="entry name" value="WD40_rpt"/>
</dbReference>
<feature type="region of interest" description="Disordered" evidence="21">
    <location>
        <begin position="723"/>
        <end position="803"/>
    </location>
</feature>
<feature type="compositionally biased region" description="Low complexity" evidence="21">
    <location>
        <begin position="1615"/>
        <end position="1644"/>
    </location>
</feature>
<feature type="compositionally biased region" description="Low complexity" evidence="21">
    <location>
        <begin position="1543"/>
        <end position="1557"/>
    </location>
</feature>
<feature type="region of interest" description="Disordered" evidence="21">
    <location>
        <begin position="589"/>
        <end position="703"/>
    </location>
</feature>
<keyword evidence="10" id="KW-0653">Protein transport</keyword>
<dbReference type="Pfam" id="PF00641">
    <property type="entry name" value="Zn_ribbon_RanBP"/>
    <property type="match status" value="2"/>
</dbReference>
<dbReference type="SUPFAM" id="SSF47473">
    <property type="entry name" value="EF-hand"/>
    <property type="match status" value="1"/>
</dbReference>